<dbReference type="EMBL" id="BMPZ01000006">
    <property type="protein sequence ID" value="GGI85521.1"/>
    <property type="molecule type" value="Genomic_DNA"/>
</dbReference>
<gene>
    <name evidence="1" type="ORF">GCM10009332_23560</name>
</gene>
<dbReference type="PANTHER" id="PTHR37526:SF1">
    <property type="entry name" value="PROTEIN TUSB"/>
    <property type="match status" value="1"/>
</dbReference>
<dbReference type="GO" id="GO:1990228">
    <property type="term" value="C:sulfurtransferase complex"/>
    <property type="evidence" value="ECO:0007669"/>
    <property type="project" value="TreeGrafter"/>
</dbReference>
<dbReference type="AlphaFoldDB" id="A0A917JT20"/>
<dbReference type="NCBIfam" id="TIGR03011">
    <property type="entry name" value="sulf_tusB_dsrH"/>
    <property type="match status" value="1"/>
</dbReference>
<dbReference type="GO" id="GO:0002143">
    <property type="term" value="P:tRNA wobble position uridine thiolation"/>
    <property type="evidence" value="ECO:0007669"/>
    <property type="project" value="InterPro"/>
</dbReference>
<evidence type="ECO:0008006" key="3">
    <source>
        <dbReference type="Google" id="ProtNLM"/>
    </source>
</evidence>
<protein>
    <recommendedName>
        <fullName evidence="3">Sulfurtransferase complex subunit TusB</fullName>
    </recommendedName>
</protein>
<keyword evidence="2" id="KW-1185">Reference proteome</keyword>
<accession>A0A917JT20</accession>
<dbReference type="PANTHER" id="PTHR37526">
    <property type="entry name" value="PROTEIN TUSB"/>
    <property type="match status" value="1"/>
</dbReference>
<comment type="caution">
    <text evidence="1">The sequence shown here is derived from an EMBL/GenBank/DDBJ whole genome shotgun (WGS) entry which is preliminary data.</text>
</comment>
<dbReference type="SUPFAM" id="SSF75169">
    <property type="entry name" value="DsrEFH-like"/>
    <property type="match status" value="1"/>
</dbReference>
<reference evidence="1" key="2">
    <citation type="submission" date="2020-09" db="EMBL/GenBank/DDBJ databases">
        <authorList>
            <person name="Sun Q."/>
            <person name="Ohkuma M."/>
        </authorList>
    </citation>
    <scope>NUCLEOTIDE SEQUENCE</scope>
    <source>
        <strain evidence="1">JCM 30804</strain>
    </source>
</reference>
<dbReference type="InterPro" id="IPR007215">
    <property type="entry name" value="Sulphur_relay_TusB/DsrH"/>
</dbReference>
<dbReference type="InterPro" id="IPR027396">
    <property type="entry name" value="DsrEFH-like"/>
</dbReference>
<dbReference type="Proteomes" id="UP000613743">
    <property type="component" value="Unassembled WGS sequence"/>
</dbReference>
<evidence type="ECO:0000313" key="1">
    <source>
        <dbReference type="EMBL" id="GGI85521.1"/>
    </source>
</evidence>
<evidence type="ECO:0000313" key="2">
    <source>
        <dbReference type="Proteomes" id="UP000613743"/>
    </source>
</evidence>
<name>A0A917JT20_9GAMM</name>
<dbReference type="Gene3D" id="3.40.1260.10">
    <property type="entry name" value="DsrEFH-like"/>
    <property type="match status" value="1"/>
</dbReference>
<organism evidence="1 2">
    <name type="scientific">Shewanella gelidii</name>
    <dbReference type="NCBI Taxonomy" id="1642821"/>
    <lineage>
        <taxon>Bacteria</taxon>
        <taxon>Pseudomonadati</taxon>
        <taxon>Pseudomonadota</taxon>
        <taxon>Gammaproteobacteria</taxon>
        <taxon>Alteromonadales</taxon>
        <taxon>Shewanellaceae</taxon>
        <taxon>Shewanella</taxon>
    </lineage>
</organism>
<proteinExistence type="predicted"/>
<sequence length="94" mass="10716">MTILHQIQHSPFENQALKCCLRYATKDDTILLVGNAVNTLMHKPSKTLLEGFQVLVLEEDVKARGLTQQANGFELIDYQAFVTLTFQHNKVISW</sequence>
<reference evidence="1" key="1">
    <citation type="journal article" date="2014" name="Int. J. Syst. Evol. Microbiol.">
        <title>Complete genome sequence of Corynebacterium casei LMG S-19264T (=DSM 44701T), isolated from a smear-ripened cheese.</title>
        <authorList>
            <consortium name="US DOE Joint Genome Institute (JGI-PGF)"/>
            <person name="Walter F."/>
            <person name="Albersmeier A."/>
            <person name="Kalinowski J."/>
            <person name="Ruckert C."/>
        </authorList>
    </citation>
    <scope>NUCLEOTIDE SEQUENCE</scope>
    <source>
        <strain evidence="1">JCM 30804</strain>
    </source>
</reference>
<dbReference type="RefSeq" id="WP_229779846.1">
    <property type="nucleotide sequence ID" value="NZ_BMPZ01000006.1"/>
</dbReference>
<dbReference type="Pfam" id="PF04077">
    <property type="entry name" value="DsrH"/>
    <property type="match status" value="1"/>
</dbReference>